<evidence type="ECO:0000256" key="5">
    <source>
        <dbReference type="ARBA" id="ARBA00022801"/>
    </source>
</evidence>
<keyword evidence="7" id="KW-0346">Stress response</keyword>
<dbReference type="RefSeq" id="WP_203737255.1">
    <property type="nucleotide sequence ID" value="NZ_BOMO01000088.1"/>
</dbReference>
<dbReference type="Gene3D" id="3.30.920.30">
    <property type="entry name" value="Hypothetical protein"/>
    <property type="match status" value="1"/>
</dbReference>
<keyword evidence="3" id="KW-0540">Nuclease</keyword>
<keyword evidence="2" id="KW-1277">Toxin-antitoxin system</keyword>
<evidence type="ECO:0000256" key="3">
    <source>
        <dbReference type="ARBA" id="ARBA00022722"/>
    </source>
</evidence>
<dbReference type="GO" id="GO:0004519">
    <property type="term" value="F:endonuclease activity"/>
    <property type="evidence" value="ECO:0007669"/>
    <property type="project" value="UniProtKB-KW"/>
</dbReference>
<keyword evidence="6" id="KW-0694">RNA-binding</keyword>
<dbReference type="GO" id="GO:0003729">
    <property type="term" value="F:mRNA binding"/>
    <property type="evidence" value="ECO:0007669"/>
    <property type="project" value="InterPro"/>
</dbReference>
<evidence type="ECO:0000256" key="4">
    <source>
        <dbReference type="ARBA" id="ARBA00022759"/>
    </source>
</evidence>
<dbReference type="EMBL" id="PVMZ01000021">
    <property type="protein sequence ID" value="PRX15984.1"/>
    <property type="molecule type" value="Genomic_DNA"/>
</dbReference>
<evidence type="ECO:0000256" key="8">
    <source>
        <dbReference type="SAM" id="MobiDB-lite"/>
    </source>
</evidence>
<accession>A0A2T0JZR2</accession>
<dbReference type="Proteomes" id="UP000239415">
    <property type="component" value="Unassembled WGS sequence"/>
</dbReference>
<dbReference type="GO" id="GO:0016787">
    <property type="term" value="F:hydrolase activity"/>
    <property type="evidence" value="ECO:0007669"/>
    <property type="project" value="UniProtKB-KW"/>
</dbReference>
<dbReference type="SUPFAM" id="SSF54786">
    <property type="entry name" value="YcfA/nrd intein domain"/>
    <property type="match status" value="1"/>
</dbReference>
<evidence type="ECO:0000256" key="2">
    <source>
        <dbReference type="ARBA" id="ARBA00022649"/>
    </source>
</evidence>
<dbReference type="InterPro" id="IPR012933">
    <property type="entry name" value="HicA_mRNA_interferase"/>
</dbReference>
<dbReference type="AlphaFoldDB" id="A0A2T0JZR2"/>
<organism evidence="9 10">
    <name type="scientific">Actinoplanes italicus</name>
    <dbReference type="NCBI Taxonomy" id="113567"/>
    <lineage>
        <taxon>Bacteria</taxon>
        <taxon>Bacillati</taxon>
        <taxon>Actinomycetota</taxon>
        <taxon>Actinomycetes</taxon>
        <taxon>Micromonosporales</taxon>
        <taxon>Micromonosporaceae</taxon>
        <taxon>Actinoplanes</taxon>
    </lineage>
</organism>
<gene>
    <name evidence="9" type="ORF">CLV67_12131</name>
</gene>
<evidence type="ECO:0000256" key="6">
    <source>
        <dbReference type="ARBA" id="ARBA00022884"/>
    </source>
</evidence>
<dbReference type="InterPro" id="IPR038570">
    <property type="entry name" value="HicA_sf"/>
</dbReference>
<evidence type="ECO:0000256" key="1">
    <source>
        <dbReference type="ARBA" id="ARBA00006620"/>
    </source>
</evidence>
<keyword evidence="5" id="KW-0378">Hydrolase</keyword>
<sequence>MPLKVGDAIRMIESDGWVLVTTRGSHRQYRHPSKPGRVTIAGKPSRDLPPGLERSILKQAGLTGGTP</sequence>
<evidence type="ECO:0000313" key="9">
    <source>
        <dbReference type="EMBL" id="PRX15984.1"/>
    </source>
</evidence>
<keyword evidence="10" id="KW-1185">Reference proteome</keyword>
<dbReference type="Pfam" id="PF07927">
    <property type="entry name" value="HicA_toxin"/>
    <property type="match status" value="1"/>
</dbReference>
<comment type="similarity">
    <text evidence="1">Belongs to the HicA mRNA interferase family.</text>
</comment>
<proteinExistence type="inferred from homology"/>
<evidence type="ECO:0000313" key="10">
    <source>
        <dbReference type="Proteomes" id="UP000239415"/>
    </source>
</evidence>
<reference evidence="9 10" key="1">
    <citation type="submission" date="2018-03" db="EMBL/GenBank/DDBJ databases">
        <title>Genomic Encyclopedia of Archaeal and Bacterial Type Strains, Phase II (KMG-II): from individual species to whole genera.</title>
        <authorList>
            <person name="Goeker M."/>
        </authorList>
    </citation>
    <scope>NUCLEOTIDE SEQUENCE [LARGE SCALE GENOMIC DNA]</scope>
    <source>
        <strain evidence="9 10">DSM 43146</strain>
    </source>
</reference>
<keyword evidence="4" id="KW-0255">Endonuclease</keyword>
<feature type="region of interest" description="Disordered" evidence="8">
    <location>
        <begin position="26"/>
        <end position="67"/>
    </location>
</feature>
<comment type="caution">
    <text evidence="9">The sequence shown here is derived from an EMBL/GenBank/DDBJ whole genome shotgun (WGS) entry which is preliminary data.</text>
</comment>
<evidence type="ECO:0000256" key="7">
    <source>
        <dbReference type="ARBA" id="ARBA00023016"/>
    </source>
</evidence>
<protein>
    <submittedName>
        <fullName evidence="9">Putative RNA binding protein YcfA (HicA-like mRNA interferase family)</fullName>
    </submittedName>
</protein>
<name>A0A2T0JZR2_9ACTN</name>